<proteinExistence type="predicted"/>
<reference evidence="1 2" key="1">
    <citation type="journal article" date="2015" name="Genome Biol. Evol.">
        <title>Comparative Genomics of a Bacterivorous Green Alga Reveals Evolutionary Causalities and Consequences of Phago-Mixotrophic Mode of Nutrition.</title>
        <authorList>
            <person name="Burns J.A."/>
            <person name="Paasch A."/>
            <person name="Narechania A."/>
            <person name="Kim E."/>
        </authorList>
    </citation>
    <scope>NUCLEOTIDE SEQUENCE [LARGE SCALE GENOMIC DNA]</scope>
    <source>
        <strain evidence="1 2">PLY_AMNH</strain>
    </source>
</reference>
<protein>
    <submittedName>
        <fullName evidence="1">Uncharacterized protein</fullName>
    </submittedName>
</protein>
<organism evidence="1 2">
    <name type="scientific">Cymbomonas tetramitiformis</name>
    <dbReference type="NCBI Taxonomy" id="36881"/>
    <lineage>
        <taxon>Eukaryota</taxon>
        <taxon>Viridiplantae</taxon>
        <taxon>Chlorophyta</taxon>
        <taxon>Pyramimonadophyceae</taxon>
        <taxon>Pyramimonadales</taxon>
        <taxon>Pyramimonadaceae</taxon>
        <taxon>Cymbomonas</taxon>
    </lineage>
</organism>
<dbReference type="EMBL" id="LGRX02028422">
    <property type="protein sequence ID" value="KAK3248086.1"/>
    <property type="molecule type" value="Genomic_DNA"/>
</dbReference>
<dbReference type="Proteomes" id="UP001190700">
    <property type="component" value="Unassembled WGS sequence"/>
</dbReference>
<dbReference type="AlphaFoldDB" id="A0AAE0C432"/>
<gene>
    <name evidence="1" type="ORF">CYMTET_42434</name>
</gene>
<comment type="caution">
    <text evidence="1">The sequence shown here is derived from an EMBL/GenBank/DDBJ whole genome shotgun (WGS) entry which is preliminary data.</text>
</comment>
<evidence type="ECO:0000313" key="2">
    <source>
        <dbReference type="Proteomes" id="UP001190700"/>
    </source>
</evidence>
<accession>A0AAE0C432</accession>
<name>A0AAE0C432_9CHLO</name>
<evidence type="ECO:0000313" key="1">
    <source>
        <dbReference type="EMBL" id="KAK3248086.1"/>
    </source>
</evidence>
<keyword evidence="2" id="KW-1185">Reference proteome</keyword>
<sequence>MLSVLENKTITSPQVNLMLVCEYLDQANERHNCIHAGFSQLKDELRAVEEELNLRKLLKAPWQHVNYLVHEYEDDDSHHSPRTLLSWSTLIEKMDNFHMRDKSVVADRVLLNNNEIPLLELLRPEEAFSMNLTCNNLICDFGNNIGATFISLYASESHLVCSITIGTELQANGTLVGGKTDAGEWISYTELETTWDSDTTAGNLVPSEACLMPQLSKASSRVARAPNR</sequence>